<dbReference type="SMART" id="SM00382">
    <property type="entry name" value="AAA"/>
    <property type="match status" value="2"/>
</dbReference>
<keyword evidence="13" id="KW-0645">Protease</keyword>
<dbReference type="InterPro" id="IPR041546">
    <property type="entry name" value="ClpA/ClpB_AAA_lid"/>
</dbReference>
<dbReference type="SMART" id="SM01086">
    <property type="entry name" value="ClpB_D2-small"/>
    <property type="match status" value="1"/>
</dbReference>
<dbReference type="EMBL" id="JACJHR010000018">
    <property type="protein sequence ID" value="MBB2500473.1"/>
    <property type="molecule type" value="Genomic_DNA"/>
</dbReference>
<protein>
    <submittedName>
        <fullName evidence="13">ATP-dependent Clp protease ATP-binding subunit</fullName>
    </submittedName>
</protein>
<dbReference type="RefSeq" id="WP_183124161.1">
    <property type="nucleotide sequence ID" value="NZ_JACJHR010000018.1"/>
</dbReference>
<dbReference type="InterPro" id="IPR001270">
    <property type="entry name" value="ClpA/B"/>
</dbReference>
<dbReference type="GO" id="GO:0034605">
    <property type="term" value="P:cellular response to heat"/>
    <property type="evidence" value="ECO:0007669"/>
    <property type="project" value="TreeGrafter"/>
</dbReference>
<dbReference type="Gene3D" id="4.10.860.10">
    <property type="entry name" value="UVR domain"/>
    <property type="match status" value="1"/>
</dbReference>
<dbReference type="InterPro" id="IPR001943">
    <property type="entry name" value="UVR_dom"/>
</dbReference>
<dbReference type="PANTHER" id="PTHR11638">
    <property type="entry name" value="ATP-DEPENDENT CLP PROTEASE"/>
    <property type="match status" value="1"/>
</dbReference>
<dbReference type="PROSITE" id="PS00871">
    <property type="entry name" value="CLPAB_2"/>
    <property type="match status" value="1"/>
</dbReference>
<evidence type="ECO:0000256" key="3">
    <source>
        <dbReference type="ARBA" id="ARBA00022741"/>
    </source>
</evidence>
<dbReference type="Pfam" id="PF00004">
    <property type="entry name" value="AAA"/>
    <property type="match status" value="1"/>
</dbReference>
<dbReference type="Pfam" id="PF02861">
    <property type="entry name" value="Clp_N"/>
    <property type="match status" value="1"/>
</dbReference>
<accession>A0A8E1VYB8</accession>
<evidence type="ECO:0000256" key="4">
    <source>
        <dbReference type="ARBA" id="ARBA00022840"/>
    </source>
</evidence>
<dbReference type="PRINTS" id="PR00300">
    <property type="entry name" value="CLPPROTEASEA"/>
</dbReference>
<comment type="subunit">
    <text evidence="7">Homohexamer. The oligomerization is ATP-dependent.</text>
</comment>
<evidence type="ECO:0000256" key="6">
    <source>
        <dbReference type="ARBA" id="ARBA00023186"/>
    </source>
</evidence>
<dbReference type="InterPro" id="IPR003593">
    <property type="entry name" value="AAA+_ATPase"/>
</dbReference>
<keyword evidence="4 13" id="KW-0067">ATP-binding</keyword>
<dbReference type="SUPFAM" id="SSF81923">
    <property type="entry name" value="Double Clp-N motif"/>
    <property type="match status" value="1"/>
</dbReference>
<dbReference type="CDD" id="cd19499">
    <property type="entry name" value="RecA-like_ClpB_Hsp104-like"/>
    <property type="match status" value="1"/>
</dbReference>
<keyword evidence="2 8" id="KW-0677">Repeat</keyword>
<evidence type="ECO:0000256" key="5">
    <source>
        <dbReference type="ARBA" id="ARBA00023016"/>
    </source>
</evidence>
<dbReference type="GO" id="GO:0008233">
    <property type="term" value="F:peptidase activity"/>
    <property type="evidence" value="ECO:0007669"/>
    <property type="project" value="UniProtKB-KW"/>
</dbReference>
<dbReference type="GO" id="GO:0005737">
    <property type="term" value="C:cytoplasm"/>
    <property type="evidence" value="ECO:0007669"/>
    <property type="project" value="TreeGrafter"/>
</dbReference>
<dbReference type="Gene3D" id="3.40.50.300">
    <property type="entry name" value="P-loop containing nucleotide triphosphate hydrolases"/>
    <property type="match status" value="2"/>
</dbReference>
<keyword evidence="3" id="KW-0547">Nucleotide-binding</keyword>
<keyword evidence="5" id="KW-0346">Stress response</keyword>
<evidence type="ECO:0000256" key="9">
    <source>
        <dbReference type="SAM" id="Coils"/>
    </source>
</evidence>
<evidence type="ECO:0000259" key="11">
    <source>
        <dbReference type="PROSITE" id="PS50151"/>
    </source>
</evidence>
<dbReference type="FunFam" id="3.40.50.300:FF:000025">
    <property type="entry name" value="ATP-dependent Clp protease subunit"/>
    <property type="match status" value="1"/>
</dbReference>
<dbReference type="Gene3D" id="1.10.8.60">
    <property type="match status" value="2"/>
</dbReference>
<dbReference type="Pfam" id="PF07724">
    <property type="entry name" value="AAA_2"/>
    <property type="match status" value="1"/>
</dbReference>
<dbReference type="Pfam" id="PF10431">
    <property type="entry name" value="ClpB_D2-small"/>
    <property type="match status" value="1"/>
</dbReference>
<dbReference type="Gene3D" id="1.10.1780.10">
    <property type="entry name" value="Clp, N-terminal domain"/>
    <property type="match status" value="1"/>
</dbReference>
<reference evidence="13 14" key="1">
    <citation type="submission" date="2020-08" db="EMBL/GenBank/DDBJ databases">
        <title>Amycolatopsis echigonensis JCM 21831.</title>
        <authorList>
            <person name="Tedsree N."/>
            <person name="Kuncharoen N."/>
            <person name="Likhitwitayawuid K."/>
            <person name="Tanasupawat S."/>
        </authorList>
    </citation>
    <scope>NUCLEOTIDE SEQUENCE [LARGE SCALE GENOMIC DNA]</scope>
    <source>
        <strain evidence="13 14">JCM 21831</strain>
    </source>
</reference>
<dbReference type="SUPFAM" id="SSF52540">
    <property type="entry name" value="P-loop containing nucleoside triphosphate hydrolases"/>
    <property type="match status" value="2"/>
</dbReference>
<dbReference type="InterPro" id="IPR003959">
    <property type="entry name" value="ATPase_AAA_core"/>
</dbReference>
<evidence type="ECO:0000256" key="7">
    <source>
        <dbReference type="ARBA" id="ARBA00026057"/>
    </source>
</evidence>
<feature type="region of interest" description="Disordered" evidence="10">
    <location>
        <begin position="165"/>
        <end position="186"/>
    </location>
</feature>
<dbReference type="GO" id="GO:0006508">
    <property type="term" value="P:proteolysis"/>
    <property type="evidence" value="ECO:0007669"/>
    <property type="project" value="UniProtKB-KW"/>
</dbReference>
<dbReference type="InterPro" id="IPR028299">
    <property type="entry name" value="ClpA/B_CS2"/>
</dbReference>
<organism evidence="13 14">
    <name type="scientific">Amycolatopsis echigonensis</name>
    <dbReference type="NCBI Taxonomy" id="2576905"/>
    <lineage>
        <taxon>Bacteria</taxon>
        <taxon>Bacillati</taxon>
        <taxon>Actinomycetota</taxon>
        <taxon>Actinomycetes</taxon>
        <taxon>Pseudonocardiales</taxon>
        <taxon>Pseudonocardiaceae</taxon>
        <taxon>Amycolatopsis</taxon>
    </lineage>
</organism>
<sequence length="833" mass="91115">MTGFFPPGQGNSPFDQFLAQFFGQAAPGRRGYSVDVSRLLTDQARGLVAEAANRAGAWGARHVDTQHLLWAATQLPATAQALTRAGVDPAEVAGRIERDHAASGETTATALAPGAKRTLIDAHQLARGLGSPFIGPEHLLAALAANEESEAGRILREEGVAADRLRQGSAADSPAGAPPSPLQETPTLAQYGEDLTARAREGRIDPVIGRDDEIEQTVEVLSRRTKNNPVLIGEAGVGKTAIVEGLAQRLADDDVPDILSGRHVVQLDLTAMVAGTRYRGDFEERMSALLKEIREHRDQLIIFVDELHTIVGAGATEGSGGQGAGNMLKPALARGELHIVGATTLDEYRTGIERDPALERRFQPILVPEPTVEDAVSILHGLRDRYEAHHQVHYTDDALRAAVDLSDRYLTERFLPDKAIDLIDQAGARVRLRARTKPDGQRELQSRLDQLQREKEQAVAEEDFERASSLRDEAADLRKRLEQPAERPGGPVEVTEADIAEVVSRLTGVPAARLTETERERLLGLEEHLHERVIGQDDAVRAVAEAVRRSRAGLAEPDRPFGSFLFLGPTGVGKTELARALAEALFGDQDSMVRIDMSEYSERHTVSRLIGSPPGYVGYEDAGQLTEAVRRRPYSVVLLDEIEKAHPDLFNVLLQVLDDGRLTDGRGRTVNFANTVLIMTSNLGSDLVGSSTHGALGFVQPADGDGDQLRERLLRRLRESFRPEFLNRIDEIVVFRRLEEDQLDRITELLLERTKRRAHAQGLTVEFTPEAVRRISELGYEPQFGARPLRRAIQRHVDNPLSSRLLAGDVAPGTVVRVDAGDEGLRFDTSAAA</sequence>
<comment type="caution">
    <text evidence="13">The sequence shown here is derived from an EMBL/GenBank/DDBJ whole genome shotgun (WGS) entry which is preliminary data.</text>
</comment>
<dbReference type="InterPro" id="IPR050130">
    <property type="entry name" value="ClpA_ClpB"/>
</dbReference>
<keyword evidence="13" id="KW-0378">Hydrolase</keyword>
<comment type="similarity">
    <text evidence="1">Belongs to the ClpA/ClpB family.</text>
</comment>
<dbReference type="PROSITE" id="PS51903">
    <property type="entry name" value="CLP_R"/>
    <property type="match status" value="1"/>
</dbReference>
<keyword evidence="9" id="KW-0175">Coiled coil</keyword>
<dbReference type="Pfam" id="PF17871">
    <property type="entry name" value="AAA_lid_9"/>
    <property type="match status" value="1"/>
</dbReference>
<evidence type="ECO:0000259" key="12">
    <source>
        <dbReference type="PROSITE" id="PS51903"/>
    </source>
</evidence>
<name>A0A8E1VYB8_9PSEU</name>
<evidence type="ECO:0000256" key="2">
    <source>
        <dbReference type="ARBA" id="ARBA00022737"/>
    </source>
</evidence>
<keyword evidence="6" id="KW-0143">Chaperone</keyword>
<evidence type="ECO:0000256" key="8">
    <source>
        <dbReference type="PROSITE-ProRule" id="PRU01251"/>
    </source>
</evidence>
<evidence type="ECO:0000256" key="1">
    <source>
        <dbReference type="ARBA" id="ARBA00008675"/>
    </source>
</evidence>
<dbReference type="GO" id="GO:0016887">
    <property type="term" value="F:ATP hydrolysis activity"/>
    <property type="evidence" value="ECO:0007669"/>
    <property type="project" value="InterPro"/>
</dbReference>
<feature type="coiled-coil region" evidence="9">
    <location>
        <begin position="441"/>
        <end position="480"/>
    </location>
</feature>
<evidence type="ECO:0000313" key="14">
    <source>
        <dbReference type="Proteomes" id="UP000550260"/>
    </source>
</evidence>
<dbReference type="InterPro" id="IPR036628">
    <property type="entry name" value="Clp_N_dom_sf"/>
</dbReference>
<dbReference type="GO" id="GO:0005524">
    <property type="term" value="F:ATP binding"/>
    <property type="evidence" value="ECO:0007669"/>
    <property type="project" value="UniProtKB-KW"/>
</dbReference>
<dbReference type="CDD" id="cd00009">
    <property type="entry name" value="AAA"/>
    <property type="match status" value="1"/>
</dbReference>
<dbReference type="PROSITE" id="PS50151">
    <property type="entry name" value="UVR"/>
    <property type="match status" value="1"/>
</dbReference>
<dbReference type="InterPro" id="IPR027417">
    <property type="entry name" value="P-loop_NTPase"/>
</dbReference>
<dbReference type="InterPro" id="IPR019489">
    <property type="entry name" value="Clp_ATPase_C"/>
</dbReference>
<feature type="domain" description="UVR" evidence="11">
    <location>
        <begin position="445"/>
        <end position="480"/>
    </location>
</feature>
<dbReference type="PANTHER" id="PTHR11638:SF18">
    <property type="entry name" value="HEAT SHOCK PROTEIN 104"/>
    <property type="match status" value="1"/>
</dbReference>
<feature type="domain" description="Clp R" evidence="12">
    <location>
        <begin position="36"/>
        <end position="177"/>
    </location>
</feature>
<dbReference type="FunFam" id="3.40.50.300:FF:000010">
    <property type="entry name" value="Chaperone clpB 1, putative"/>
    <property type="match status" value="1"/>
</dbReference>
<gene>
    <name evidence="13" type="ORF">H5411_15230</name>
</gene>
<dbReference type="InterPro" id="IPR004176">
    <property type="entry name" value="Clp_R_N"/>
</dbReference>
<evidence type="ECO:0000256" key="10">
    <source>
        <dbReference type="SAM" id="MobiDB-lite"/>
    </source>
</evidence>
<dbReference type="AlphaFoldDB" id="A0A8E1VYB8"/>
<dbReference type="Proteomes" id="UP000550260">
    <property type="component" value="Unassembled WGS sequence"/>
</dbReference>
<proteinExistence type="inferred from homology"/>
<evidence type="ECO:0000313" key="13">
    <source>
        <dbReference type="EMBL" id="MBB2500473.1"/>
    </source>
</evidence>